<keyword evidence="3 10" id="KW-0479">Metal-binding</keyword>
<accession>A0ABT2L205</accession>
<dbReference type="InterPro" id="IPR011557">
    <property type="entry name" value="GyrB"/>
</dbReference>
<comment type="cofactor">
    <cofactor evidence="10">
        <name>Mg(2+)</name>
        <dbReference type="ChEBI" id="CHEBI:18420"/>
    </cofactor>
    <cofactor evidence="10">
        <name>Mn(2+)</name>
        <dbReference type="ChEBI" id="CHEBI:29035"/>
    </cofactor>
    <cofactor evidence="10">
        <name>Ca(2+)</name>
        <dbReference type="ChEBI" id="CHEBI:29108"/>
    </cofactor>
    <text evidence="10">Binds two Mg(2+) per subunit. The magnesium ions form salt bridges with both the protein and the DNA. Can also accept other divalent metal cations, such as Mn(2+) or Ca(2+).</text>
</comment>
<dbReference type="InterPro" id="IPR003594">
    <property type="entry name" value="HATPase_dom"/>
</dbReference>
<dbReference type="SUPFAM" id="SSF54211">
    <property type="entry name" value="Ribosomal protein S5 domain 2-like"/>
    <property type="match status" value="1"/>
</dbReference>
<organism evidence="12 13">
    <name type="scientific">Exiguobacterium alkaliphilum</name>
    <dbReference type="NCBI Taxonomy" id="1428684"/>
    <lineage>
        <taxon>Bacteria</taxon>
        <taxon>Bacillati</taxon>
        <taxon>Bacillota</taxon>
        <taxon>Bacilli</taxon>
        <taxon>Bacillales</taxon>
        <taxon>Bacillales Family XII. Incertae Sedis</taxon>
        <taxon>Exiguobacterium</taxon>
    </lineage>
</organism>
<keyword evidence="10" id="KW-0963">Cytoplasm</keyword>
<dbReference type="InterPro" id="IPR001241">
    <property type="entry name" value="Topo_IIA"/>
</dbReference>
<dbReference type="Pfam" id="PF01751">
    <property type="entry name" value="Toprim"/>
    <property type="match status" value="1"/>
</dbReference>
<dbReference type="Pfam" id="PF00204">
    <property type="entry name" value="DNA_gyraseB"/>
    <property type="match status" value="1"/>
</dbReference>
<evidence type="ECO:0000313" key="12">
    <source>
        <dbReference type="EMBL" id="MCT4795930.1"/>
    </source>
</evidence>
<keyword evidence="8" id="KW-0238">DNA-binding</keyword>
<evidence type="ECO:0000256" key="2">
    <source>
        <dbReference type="ARBA" id="ARBA00010708"/>
    </source>
</evidence>
<feature type="binding site" evidence="10">
    <location>
        <position position="507"/>
    </location>
    <ligand>
        <name>Mg(2+)</name>
        <dbReference type="ChEBI" id="CHEBI:18420"/>
        <label>2</label>
    </ligand>
</feature>
<dbReference type="SUPFAM" id="SSF55874">
    <property type="entry name" value="ATPase domain of HSP90 chaperone/DNA topoisomerase II/histidine kinase"/>
    <property type="match status" value="1"/>
</dbReference>
<feature type="binding site" evidence="10">
    <location>
        <position position="505"/>
    </location>
    <ligand>
        <name>Mg(2+)</name>
        <dbReference type="ChEBI" id="CHEBI:18420"/>
        <label>2</label>
    </ligand>
</feature>
<dbReference type="InterPro" id="IPR013759">
    <property type="entry name" value="Topo_IIA_B_C"/>
</dbReference>
<keyword evidence="7 10" id="KW-0799">Topoisomerase</keyword>
<feature type="domain" description="Toprim" evidence="11">
    <location>
        <begin position="426"/>
        <end position="540"/>
    </location>
</feature>
<dbReference type="EC" id="5.6.2.2" evidence="10"/>
<dbReference type="Pfam" id="PF00986">
    <property type="entry name" value="DNA_gyraseB_C"/>
    <property type="match status" value="1"/>
</dbReference>
<dbReference type="EMBL" id="JANIEK010000040">
    <property type="protein sequence ID" value="MCT4795930.1"/>
    <property type="molecule type" value="Genomic_DNA"/>
</dbReference>
<comment type="similarity">
    <text evidence="2 10">Belongs to the type II topoisomerase GyrB family.</text>
</comment>
<dbReference type="PANTHER" id="PTHR45866">
    <property type="entry name" value="DNA GYRASE/TOPOISOMERASE SUBUNIT B"/>
    <property type="match status" value="1"/>
</dbReference>
<dbReference type="NCBIfam" id="NF004189">
    <property type="entry name" value="PRK05644.1"/>
    <property type="match status" value="1"/>
</dbReference>
<evidence type="ECO:0000256" key="6">
    <source>
        <dbReference type="ARBA" id="ARBA00022842"/>
    </source>
</evidence>
<keyword evidence="5 10" id="KW-0067">ATP-binding</keyword>
<dbReference type="InterPro" id="IPR002288">
    <property type="entry name" value="DNA_gyrase_B_C"/>
</dbReference>
<dbReference type="PROSITE" id="PS50880">
    <property type="entry name" value="TOPRIM"/>
    <property type="match status" value="1"/>
</dbReference>
<dbReference type="NCBIfam" id="TIGR01059">
    <property type="entry name" value="gyrB"/>
    <property type="match status" value="1"/>
</dbReference>
<dbReference type="Proteomes" id="UP001206821">
    <property type="component" value="Unassembled WGS sequence"/>
</dbReference>
<keyword evidence="9 10" id="KW-0413">Isomerase</keyword>
<evidence type="ECO:0000256" key="4">
    <source>
        <dbReference type="ARBA" id="ARBA00022741"/>
    </source>
</evidence>
<dbReference type="InterPro" id="IPR006171">
    <property type="entry name" value="TOPRIM_dom"/>
</dbReference>
<dbReference type="InterPro" id="IPR018522">
    <property type="entry name" value="TopoIIA_CS"/>
</dbReference>
<dbReference type="SMART" id="SM00433">
    <property type="entry name" value="TOP2c"/>
    <property type="match status" value="1"/>
</dbReference>
<dbReference type="PROSITE" id="PS00177">
    <property type="entry name" value="TOPOISOMERASE_II"/>
    <property type="match status" value="1"/>
</dbReference>
<feature type="binding site" evidence="10">
    <location>
        <position position="505"/>
    </location>
    <ligand>
        <name>Mg(2+)</name>
        <dbReference type="ChEBI" id="CHEBI:18420"/>
        <label>1</label>
        <note>catalytic</note>
    </ligand>
</feature>
<dbReference type="PRINTS" id="PR01159">
    <property type="entry name" value="DNAGYRASEB"/>
</dbReference>
<evidence type="ECO:0000313" key="13">
    <source>
        <dbReference type="Proteomes" id="UP001206821"/>
    </source>
</evidence>
<feature type="binding site" evidence="10">
    <location>
        <position position="432"/>
    </location>
    <ligand>
        <name>Mg(2+)</name>
        <dbReference type="ChEBI" id="CHEBI:18420"/>
        <label>1</label>
        <note>catalytic</note>
    </ligand>
</feature>
<dbReference type="InterPro" id="IPR014721">
    <property type="entry name" value="Ribsml_uS5_D2-typ_fold_subgr"/>
</dbReference>
<comment type="caution">
    <text evidence="12">The sequence shown here is derived from an EMBL/GenBank/DDBJ whole genome shotgun (WGS) entry which is preliminary data.</text>
</comment>
<comment type="catalytic activity">
    <reaction evidence="1 10">
        <text>ATP-dependent breakage, passage and rejoining of double-stranded DNA.</text>
        <dbReference type="EC" id="5.6.2.2"/>
    </reaction>
</comment>
<proteinExistence type="inferred from homology"/>
<name>A0ABT2L205_9BACL</name>
<dbReference type="Gene3D" id="3.40.50.670">
    <property type="match status" value="1"/>
</dbReference>
<dbReference type="SMART" id="SM00387">
    <property type="entry name" value="HATPase_c"/>
    <property type="match status" value="1"/>
</dbReference>
<dbReference type="CDD" id="cd00822">
    <property type="entry name" value="TopoII_Trans_DNA_gyrase"/>
    <property type="match status" value="1"/>
</dbReference>
<dbReference type="InterPro" id="IPR034160">
    <property type="entry name" value="TOPRIM_GyrB"/>
</dbReference>
<keyword evidence="13" id="KW-1185">Reference proteome</keyword>
<comment type="subcellular location">
    <subcellularLocation>
        <location evidence="10">Cytoplasm</location>
    </subcellularLocation>
</comment>
<evidence type="ECO:0000256" key="10">
    <source>
        <dbReference type="HAMAP-Rule" id="MF_01898"/>
    </source>
</evidence>
<dbReference type="InterPro" id="IPR020568">
    <property type="entry name" value="Ribosomal_Su5_D2-typ_SF"/>
</dbReference>
<reference evidence="12 13" key="1">
    <citation type="submission" date="2022-07" db="EMBL/GenBank/DDBJ databases">
        <title>Genomic and pangenome structural analysis of the polyextremophile Exiguobacterium.</title>
        <authorList>
            <person name="Shen L."/>
        </authorList>
    </citation>
    <scope>NUCLEOTIDE SEQUENCE [LARGE SCALE GENOMIC DNA]</scope>
    <source>
        <strain evidence="12 13">12_1</strain>
    </source>
</reference>
<comment type="subunit">
    <text evidence="10">Heterotetramer, composed of two GyrA and two GyrB chains. In the heterotetramer, GyrA contains the active site tyrosine that forms a transient covalent intermediate with DNA, while GyrB binds cofactors and catalyzes ATP hydrolysis.</text>
</comment>
<dbReference type="PANTHER" id="PTHR45866:SF1">
    <property type="entry name" value="DNA GYRASE SUBUNIT B, MITOCHONDRIAL"/>
    <property type="match status" value="1"/>
</dbReference>
<feature type="site" description="Interaction with DNA" evidence="10">
    <location>
        <position position="457"/>
    </location>
</feature>
<dbReference type="GO" id="GO:0003918">
    <property type="term" value="F:DNA topoisomerase type II (double strand cut, ATP-hydrolyzing) activity"/>
    <property type="evidence" value="ECO:0007669"/>
    <property type="project" value="UniProtKB-EC"/>
</dbReference>
<keyword evidence="4 10" id="KW-0547">Nucleotide-binding</keyword>
<dbReference type="PRINTS" id="PR00418">
    <property type="entry name" value="TPI2FAMILY"/>
</dbReference>
<comment type="function">
    <text evidence="10">A type II topoisomerase that negatively supercoils closed circular double-stranded (ds) DNA in an ATP-dependent manner to modulate DNA topology and maintain chromosomes in an underwound state. Negative supercoiling favors strand separation, and DNA replication, transcription, recombination and repair, all of which involve strand separation. Also able to catalyze the interconversion of other topological isomers of dsDNA rings, including catenanes and knotted rings. Type II topoisomerases break and join 2 DNA strands simultaneously in an ATP-dependent manner.</text>
</comment>
<evidence type="ECO:0000256" key="8">
    <source>
        <dbReference type="ARBA" id="ARBA00023125"/>
    </source>
</evidence>
<gene>
    <name evidence="10 12" type="primary">gyrB</name>
    <name evidence="12" type="ORF">NQG31_10240</name>
</gene>
<dbReference type="InterPro" id="IPR013506">
    <property type="entry name" value="Topo_IIA_bsu_dom2"/>
</dbReference>
<dbReference type="HAMAP" id="MF_01898">
    <property type="entry name" value="GyrB"/>
    <property type="match status" value="1"/>
</dbReference>
<evidence type="ECO:0000256" key="1">
    <source>
        <dbReference type="ARBA" id="ARBA00000185"/>
    </source>
</evidence>
<dbReference type="RefSeq" id="WP_034806182.1">
    <property type="nucleotide sequence ID" value="NZ_CP073101.1"/>
</dbReference>
<protein>
    <recommendedName>
        <fullName evidence="10">DNA gyrase subunit B</fullName>
        <ecNumber evidence="10">5.6.2.2</ecNumber>
    </recommendedName>
</protein>
<feature type="site" description="Interaction with DNA" evidence="10">
    <location>
        <position position="460"/>
    </location>
</feature>
<evidence type="ECO:0000256" key="7">
    <source>
        <dbReference type="ARBA" id="ARBA00023029"/>
    </source>
</evidence>
<dbReference type="CDD" id="cd03366">
    <property type="entry name" value="TOPRIM_TopoIIA_GyrB"/>
    <property type="match status" value="1"/>
</dbReference>
<comment type="miscellaneous">
    <text evidence="10">Few gyrases are as efficient as E.coli at forming negative supercoils. Not all organisms have 2 type II topoisomerases; in organisms with a single type II topoisomerase this enzyme also has to decatenate newly replicated chromosomes.</text>
</comment>
<sequence length="642" mass="71374">MSNENEKQMQDYGADQIQVLEGLEAVRKRPGMYIGSTSSRGLHHLVWEIVDNSIDEALAGHCDTITVTVEPGNSIVVEDNGRGIPVDIQKKTGRPAVEVIFTVLHAGGKFGGGGYKVSGGLHGVGASVVNALSTKLEVFVRRNGNVYYQSFKRGVPQGELEIVGTTDTTGTTVRFFPDGDIFQETLEYDFDLLATRLRELAFLNKGLRIIAKDDRGDELMERNYHYEGGIKSYVEHLNRSKASIHEEPVYVHGTKDGIEVEIALQYNEGFASNIYSFTNNIPTHEGGTHETGFKTALTRSINDYAKRFGLMKEADGSLSGDDVREGLTAIVSVKHPSPQFEGQTKTKLGNADARTATDSLFTDTFEQFLLENPSVGRLIVDKGLMAARARLAAKRAREMTRRKGILEVSSLPGKLADCSSKDASKSELYIVEGDSAGGSAKSGRDRHFQAILPIRGKIINVEKARLDKILANQEVRTIITALGTGIAEEFDLGKARYHKLIIMTDADVDGAHIRTLLLTFFYRYMRPLIESGYVYIAQPPLYGVKHGKEIVYVQNDRELQEAIKRLPENARYSVQRYKGLGEMDPEQLWSTTMNPESRSMLRVDLQDAIEADEIFETLMGDNVEPRRDFIQSHAHYVKNLDI</sequence>
<dbReference type="InterPro" id="IPR013760">
    <property type="entry name" value="Topo_IIA-like_dom_sf"/>
</dbReference>
<dbReference type="Pfam" id="PF02518">
    <property type="entry name" value="HATPase_c"/>
    <property type="match status" value="1"/>
</dbReference>
<evidence type="ECO:0000259" key="11">
    <source>
        <dbReference type="PROSITE" id="PS50880"/>
    </source>
</evidence>
<evidence type="ECO:0000256" key="5">
    <source>
        <dbReference type="ARBA" id="ARBA00022840"/>
    </source>
</evidence>
<evidence type="ECO:0000256" key="3">
    <source>
        <dbReference type="ARBA" id="ARBA00022723"/>
    </source>
</evidence>
<dbReference type="CDD" id="cd16928">
    <property type="entry name" value="HATPase_GyrB-like"/>
    <property type="match status" value="1"/>
</dbReference>
<dbReference type="InterPro" id="IPR036890">
    <property type="entry name" value="HATPase_C_sf"/>
</dbReference>
<dbReference type="InterPro" id="IPR000565">
    <property type="entry name" value="Topo_IIA_B"/>
</dbReference>
<dbReference type="NCBIfam" id="NF011501">
    <property type="entry name" value="PRK14939.1"/>
    <property type="match status" value="1"/>
</dbReference>
<evidence type="ECO:0000256" key="9">
    <source>
        <dbReference type="ARBA" id="ARBA00023235"/>
    </source>
</evidence>
<keyword evidence="6 10" id="KW-0460">Magnesium</keyword>
<dbReference type="Gene3D" id="3.30.565.10">
    <property type="entry name" value="Histidine kinase-like ATPase, C-terminal domain"/>
    <property type="match status" value="1"/>
</dbReference>
<dbReference type="SUPFAM" id="SSF56719">
    <property type="entry name" value="Type II DNA topoisomerase"/>
    <property type="match status" value="1"/>
</dbReference>
<dbReference type="Gene3D" id="3.30.230.10">
    <property type="match status" value="1"/>
</dbReference>